<sequence>MKEPNEEQWQELSTRILTDIREWRRSHPKATLAEIEEEVHRRMSQLEAQVIEDTAHTSAFQCWSGKPAHERPCCPICRTPLQTRGKHMRTLQAAGGHDITLKREYGTCPTCGTGLFPPG</sequence>
<dbReference type="OrthoDB" id="164561at2"/>
<organism evidence="1 3">
    <name type="scientific">Tengunoibacter tsumagoiensis</name>
    <dbReference type="NCBI Taxonomy" id="2014871"/>
    <lineage>
        <taxon>Bacteria</taxon>
        <taxon>Bacillati</taxon>
        <taxon>Chloroflexota</taxon>
        <taxon>Ktedonobacteria</taxon>
        <taxon>Ktedonobacterales</taxon>
        <taxon>Dictyobacteraceae</taxon>
        <taxon>Tengunoibacter</taxon>
    </lineage>
</organism>
<comment type="caution">
    <text evidence="1">The sequence shown here is derived from an EMBL/GenBank/DDBJ whole genome shotgun (WGS) entry which is preliminary data.</text>
</comment>
<evidence type="ECO:0000313" key="2">
    <source>
        <dbReference type="EMBL" id="GCE13126.1"/>
    </source>
</evidence>
<proteinExistence type="predicted"/>
<dbReference type="Proteomes" id="UP000287352">
    <property type="component" value="Unassembled WGS sequence"/>
</dbReference>
<dbReference type="AlphaFoldDB" id="A0A401ZVM5"/>
<evidence type="ECO:0000313" key="3">
    <source>
        <dbReference type="Proteomes" id="UP000287352"/>
    </source>
</evidence>
<protein>
    <submittedName>
        <fullName evidence="1">Uncharacterized protein</fullName>
    </submittedName>
</protein>
<gene>
    <name evidence="1" type="ORF">KTT_08020</name>
    <name evidence="2" type="ORF">KTT_29850</name>
</gene>
<keyword evidence="3" id="KW-1185">Reference proteome</keyword>
<reference evidence="1" key="2">
    <citation type="journal article" date="2019" name="Int. J. Syst. Evol. Microbiol.">
        <title>Tengunoibacter tsumagoiensis gen. nov., sp. nov., Dictyobacter kobayashii sp. nov., Dictyobacter alpinus sp. nov., and description of Dictyobacteraceae fam. nov. within the order Ktedonobacterales isolated from Tengu-no-mugimeshi, a soil-like granular mass of micro-organisms, and emended descriptions of the genera Ktedonobacter and Dictyobacter.</title>
        <authorList>
            <person name="Wang C."/>
            <person name="Zheng Y."/>
            <person name="Sakai Y."/>
            <person name="Toyoda A."/>
            <person name="Minakuchi Y."/>
            <person name="Abe K."/>
            <person name="Yokota A."/>
            <person name="Yabe S."/>
        </authorList>
    </citation>
    <scope>NUCLEOTIDE SEQUENCE</scope>
    <source>
        <strain evidence="1">Uno3</strain>
    </source>
</reference>
<evidence type="ECO:0000313" key="1">
    <source>
        <dbReference type="EMBL" id="GCE10943.1"/>
    </source>
</evidence>
<dbReference type="EMBL" id="BIFR01000001">
    <property type="protein sequence ID" value="GCE13126.1"/>
    <property type="molecule type" value="Genomic_DNA"/>
</dbReference>
<name>A0A401ZVM5_9CHLR</name>
<reference evidence="3" key="1">
    <citation type="submission" date="2018-12" db="EMBL/GenBank/DDBJ databases">
        <title>Tengunoibacter tsumagoiensis gen. nov., sp. nov., Dictyobacter kobayashii sp. nov., D. alpinus sp. nov., and D. joshuensis sp. nov. and description of Dictyobacteraceae fam. nov. within the order Ktedonobacterales isolated from Tengu-no-mugimeshi.</title>
        <authorList>
            <person name="Wang C.M."/>
            <person name="Zheng Y."/>
            <person name="Sakai Y."/>
            <person name="Toyoda A."/>
            <person name="Minakuchi Y."/>
            <person name="Abe K."/>
            <person name="Yokota A."/>
            <person name="Yabe S."/>
        </authorList>
    </citation>
    <scope>NUCLEOTIDE SEQUENCE [LARGE SCALE GENOMIC DNA]</scope>
    <source>
        <strain evidence="3">Uno3</strain>
    </source>
</reference>
<accession>A0A401ZVM5</accession>
<dbReference type="EMBL" id="BIFR01000001">
    <property type="protein sequence ID" value="GCE10943.1"/>
    <property type="molecule type" value="Genomic_DNA"/>
</dbReference>